<sequence>MTSIEDNKEGPGGGEVAIAVQTIPHDEATDFFSILITRTEEIRANVKKVMKSRKGRPGGYVQEIEANGPNNTERDFESDNNFSSDLGFFRKRDI</sequence>
<gene>
    <name evidence="2" type="ORF">NPIL_410771</name>
</gene>
<evidence type="ECO:0000256" key="1">
    <source>
        <dbReference type="SAM" id="MobiDB-lite"/>
    </source>
</evidence>
<evidence type="ECO:0000313" key="3">
    <source>
        <dbReference type="Proteomes" id="UP000887013"/>
    </source>
</evidence>
<evidence type="ECO:0000313" key="2">
    <source>
        <dbReference type="EMBL" id="GFT31371.1"/>
    </source>
</evidence>
<feature type="region of interest" description="Disordered" evidence="1">
    <location>
        <begin position="54"/>
        <end position="94"/>
    </location>
</feature>
<organism evidence="2 3">
    <name type="scientific">Nephila pilipes</name>
    <name type="common">Giant wood spider</name>
    <name type="synonym">Nephila maculata</name>
    <dbReference type="NCBI Taxonomy" id="299642"/>
    <lineage>
        <taxon>Eukaryota</taxon>
        <taxon>Metazoa</taxon>
        <taxon>Ecdysozoa</taxon>
        <taxon>Arthropoda</taxon>
        <taxon>Chelicerata</taxon>
        <taxon>Arachnida</taxon>
        <taxon>Araneae</taxon>
        <taxon>Araneomorphae</taxon>
        <taxon>Entelegynae</taxon>
        <taxon>Araneoidea</taxon>
        <taxon>Nephilidae</taxon>
        <taxon>Nephila</taxon>
    </lineage>
</organism>
<dbReference type="Proteomes" id="UP000887013">
    <property type="component" value="Unassembled WGS sequence"/>
</dbReference>
<proteinExistence type="predicted"/>
<keyword evidence="3" id="KW-1185">Reference proteome</keyword>
<dbReference type="EMBL" id="BMAW01061490">
    <property type="protein sequence ID" value="GFT31371.1"/>
    <property type="molecule type" value="Genomic_DNA"/>
</dbReference>
<accession>A0A8X6TMG0</accession>
<name>A0A8X6TMG0_NEPPI</name>
<protein>
    <submittedName>
        <fullName evidence="2">Uncharacterized protein</fullName>
    </submittedName>
</protein>
<reference evidence="2" key="1">
    <citation type="submission" date="2020-08" db="EMBL/GenBank/DDBJ databases">
        <title>Multicomponent nature underlies the extraordinary mechanical properties of spider dragline silk.</title>
        <authorList>
            <person name="Kono N."/>
            <person name="Nakamura H."/>
            <person name="Mori M."/>
            <person name="Yoshida Y."/>
            <person name="Ohtoshi R."/>
            <person name="Malay A.D."/>
            <person name="Moran D.A.P."/>
            <person name="Tomita M."/>
            <person name="Numata K."/>
            <person name="Arakawa K."/>
        </authorList>
    </citation>
    <scope>NUCLEOTIDE SEQUENCE</scope>
</reference>
<dbReference type="AlphaFoldDB" id="A0A8X6TMG0"/>
<comment type="caution">
    <text evidence="2">The sequence shown here is derived from an EMBL/GenBank/DDBJ whole genome shotgun (WGS) entry which is preliminary data.</text>
</comment>